<evidence type="ECO:0000313" key="3">
    <source>
        <dbReference type="Proteomes" id="UP000093561"/>
    </source>
</evidence>
<accession>A0A3P7DH58</accession>
<feature type="region of interest" description="Disordered" evidence="1">
    <location>
        <begin position="1"/>
        <end position="68"/>
    </location>
</feature>
<dbReference type="Proteomes" id="UP000093561">
    <property type="component" value="Unassembled WGS sequence"/>
</dbReference>
<evidence type="ECO:0000256" key="1">
    <source>
        <dbReference type="SAM" id="MobiDB-lite"/>
    </source>
</evidence>
<dbReference type="EMBL" id="UYWW01000711">
    <property type="protein sequence ID" value="VDM09140.1"/>
    <property type="molecule type" value="Genomic_DNA"/>
</dbReference>
<feature type="compositionally biased region" description="Basic and acidic residues" evidence="1">
    <location>
        <begin position="26"/>
        <end position="68"/>
    </location>
</feature>
<dbReference type="InParanoid" id="A0A3P7DH58"/>
<feature type="compositionally biased region" description="Basic residues" evidence="1">
    <location>
        <begin position="8"/>
        <end position="25"/>
    </location>
</feature>
<reference evidence="2 4" key="3">
    <citation type="submission" date="2018-11" db="EMBL/GenBank/DDBJ databases">
        <authorList>
            <consortium name="Pathogen Informatics"/>
        </authorList>
    </citation>
    <scope>NUCLEOTIDE SEQUENCE [LARGE SCALE GENOMIC DNA]</scope>
</reference>
<protein>
    <submittedName>
        <fullName evidence="2 5">Uncharacterized protein</fullName>
    </submittedName>
</protein>
<dbReference type="OMA" id="NNEMEDR"/>
<gene>
    <name evidence="2" type="ORF">WBA_LOCUS2526</name>
</gene>
<reference evidence="3" key="1">
    <citation type="submission" date="2015-03" db="EMBL/GenBank/DDBJ databases">
        <title>Wuchereria bancrofti Genome Sequencing Papua New Guinea Strain.</title>
        <authorList>
            <person name="Small S.T."/>
            <person name="Serre D."/>
            <person name="Zimmerman P.A."/>
        </authorList>
    </citation>
    <scope>NUCLEOTIDE SEQUENCE [LARGE SCALE GENOMIC DNA]</scope>
    <source>
        <strain evidence="3">pt0022</strain>
    </source>
</reference>
<sequence>MSENQKKHSERRRKYKKDGKKRCKTREKYYKSKEKHDEIIDEKVKKEPKNELSEKDKTEQLQRYNNEMEDRRIEEANELNKLQTSHVRHHRKVAHDYAVSPDNTLREITGDMPNMELKHVLSNEAIYTDDQLM</sequence>
<name>A0A3P7DH58_WUCBA</name>
<dbReference type="Proteomes" id="UP000270924">
    <property type="component" value="Unassembled WGS sequence"/>
</dbReference>
<evidence type="ECO:0000313" key="5">
    <source>
        <dbReference type="WBParaSite" id="mrna-Wban_08592"/>
    </source>
</evidence>
<reference evidence="3" key="2">
    <citation type="journal article" date="2016" name="Mol. Ecol.">
        <title>Population genomics of the filarial nematode parasite Wuchereria bancrofti from mosquitoes.</title>
        <authorList>
            <person name="Small S.T."/>
            <person name="Reimer L.J."/>
            <person name="Tisch D.J."/>
            <person name="King C.L."/>
            <person name="Christensen B.M."/>
            <person name="Siba P.M."/>
            <person name="Kazura J.W."/>
            <person name="Serre D."/>
            <person name="Zimmerman P.A."/>
        </authorList>
    </citation>
    <scope>NUCLEOTIDE SEQUENCE</scope>
    <source>
        <strain evidence="3">pt0022</strain>
    </source>
</reference>
<reference evidence="5" key="4">
    <citation type="submission" date="2024-02" db="UniProtKB">
        <authorList>
            <consortium name="WormBaseParasite"/>
        </authorList>
    </citation>
    <scope>IDENTIFICATION</scope>
    <source>
        <strain evidence="5">pt0022</strain>
    </source>
</reference>
<evidence type="ECO:0000313" key="2">
    <source>
        <dbReference type="EMBL" id="VDM09140.1"/>
    </source>
</evidence>
<evidence type="ECO:0000313" key="4">
    <source>
        <dbReference type="Proteomes" id="UP000270924"/>
    </source>
</evidence>
<keyword evidence="4" id="KW-1185">Reference proteome</keyword>
<dbReference type="AlphaFoldDB" id="A0A3P7DH58"/>
<organism evidence="2 4">
    <name type="scientific">Wuchereria bancrofti</name>
    <dbReference type="NCBI Taxonomy" id="6293"/>
    <lineage>
        <taxon>Eukaryota</taxon>
        <taxon>Metazoa</taxon>
        <taxon>Ecdysozoa</taxon>
        <taxon>Nematoda</taxon>
        <taxon>Chromadorea</taxon>
        <taxon>Rhabditida</taxon>
        <taxon>Spirurina</taxon>
        <taxon>Spiruromorpha</taxon>
        <taxon>Filarioidea</taxon>
        <taxon>Onchocercidae</taxon>
        <taxon>Wuchereria</taxon>
    </lineage>
</organism>
<dbReference type="OrthoDB" id="10418813at2759"/>
<proteinExistence type="predicted"/>
<dbReference type="WBParaSite" id="mrna-Wban_08592">
    <property type="protein sequence ID" value="mrna-Wban_08592"/>
    <property type="gene ID" value="Wban_08592"/>
</dbReference>